<dbReference type="GO" id="GO:0005741">
    <property type="term" value="C:mitochondrial outer membrane"/>
    <property type="evidence" value="ECO:0007669"/>
    <property type="project" value="UniProtKB-SubCell"/>
</dbReference>
<keyword evidence="8" id="KW-1185">Reference proteome</keyword>
<feature type="domain" description="POTRA" evidence="6">
    <location>
        <begin position="18"/>
        <end position="94"/>
    </location>
</feature>
<evidence type="ECO:0000313" key="8">
    <source>
        <dbReference type="Proteomes" id="UP000748531"/>
    </source>
</evidence>
<dbReference type="EMBL" id="LUCH01000007">
    <property type="protein sequence ID" value="KAF5406443.1"/>
    <property type="molecule type" value="Genomic_DNA"/>
</dbReference>
<dbReference type="PANTHER" id="PTHR12815:SF18">
    <property type="entry name" value="SORTING AND ASSEMBLY MACHINERY COMPONENT 50 HOMOLOG"/>
    <property type="match status" value="1"/>
</dbReference>
<dbReference type="InterPro" id="IPR000184">
    <property type="entry name" value="Bac_surfAg_D15"/>
</dbReference>
<keyword evidence="3" id="KW-1134">Transmembrane beta strand</keyword>
<gene>
    <name evidence="7" type="ORF">PHET_00037</name>
</gene>
<keyword evidence="4" id="KW-0812">Transmembrane</keyword>
<sequence>MCASPTFEDVIDNRAIPAFVDSVVVSGLNRTDERLVKKQFRSLVQSENLEDLFNNVVEAKRRLNKLGVFRHVYSVVDAANEPNKYKIIFQVEEKRPTTARLSATHGTDGTSKMCGAVRFNNLFRGAEYCDFDMEIGTDKLTSKCATLSKPLENNPYVRFSVGGTEGRWDHWWAKFLRQERSAFAEVQAETPMGLHKLQWDVVWREVEAKDNSTPWKVRKESGSMLKVGVRHTFEHDSRPDLVFPDSGFLCRFTKELASINPGNLTGANTNVTAEEQNSGPTADKSFQLKLETVTQKPFRLTDWLVGELTFSTGMVHSLTGHPIHIADRYFLGGPLELRGFQWRSVCPLEPLLQPGQMDLPLADPATTNDVESTQSSPSLSPIGSEGFWQTGAHLYTPLPYFGSEEDSFASQFRLHGFCIAASTLDSPLQRLSNCILPSTSLSSFCTQLSTELGGKPRVVIGAGLVVRFAGVLRIEVNYCIPVKSQSGDLLKSGFTFGFGMYYA</sequence>
<evidence type="ECO:0000256" key="1">
    <source>
        <dbReference type="ARBA" id="ARBA00004374"/>
    </source>
</evidence>
<evidence type="ECO:0000256" key="4">
    <source>
        <dbReference type="ARBA" id="ARBA00022692"/>
    </source>
</evidence>
<protein>
    <submittedName>
        <fullName evidence="7">Sorting and assembly machinery component 50</fullName>
    </submittedName>
</protein>
<name>A0A8J4SUA8_9TREM</name>
<evidence type="ECO:0000259" key="6">
    <source>
        <dbReference type="PROSITE" id="PS51779"/>
    </source>
</evidence>
<dbReference type="Proteomes" id="UP000748531">
    <property type="component" value="Unassembled WGS sequence"/>
</dbReference>
<accession>A0A8J4SUA8</accession>
<organism evidence="7 8">
    <name type="scientific">Paragonimus heterotremus</name>
    <dbReference type="NCBI Taxonomy" id="100268"/>
    <lineage>
        <taxon>Eukaryota</taxon>
        <taxon>Metazoa</taxon>
        <taxon>Spiralia</taxon>
        <taxon>Lophotrochozoa</taxon>
        <taxon>Platyhelminthes</taxon>
        <taxon>Trematoda</taxon>
        <taxon>Digenea</taxon>
        <taxon>Plagiorchiida</taxon>
        <taxon>Troglotremata</taxon>
        <taxon>Troglotrematidae</taxon>
        <taxon>Paragonimus</taxon>
    </lineage>
</organism>
<dbReference type="OrthoDB" id="1724197at2759"/>
<dbReference type="Pfam" id="PF01103">
    <property type="entry name" value="Omp85"/>
    <property type="match status" value="1"/>
</dbReference>
<dbReference type="InterPro" id="IPR039910">
    <property type="entry name" value="D15-like"/>
</dbReference>
<evidence type="ECO:0000256" key="5">
    <source>
        <dbReference type="ARBA" id="ARBA00023136"/>
    </source>
</evidence>
<comment type="caution">
    <text evidence="7">The sequence shown here is derived from an EMBL/GenBank/DDBJ whole genome shotgun (WGS) entry which is preliminary data.</text>
</comment>
<evidence type="ECO:0000313" key="7">
    <source>
        <dbReference type="EMBL" id="KAF5406443.1"/>
    </source>
</evidence>
<dbReference type="InterPro" id="IPR034746">
    <property type="entry name" value="POTRA"/>
</dbReference>
<dbReference type="Gene3D" id="3.10.20.310">
    <property type="entry name" value="membrane protein fhac"/>
    <property type="match status" value="1"/>
</dbReference>
<comment type="subcellular location">
    <subcellularLocation>
        <location evidence="1">Mitochondrion outer membrane</location>
        <topology evidence="1">Multi-pass membrane protein</topology>
    </subcellularLocation>
</comment>
<dbReference type="Gene3D" id="2.40.160.50">
    <property type="entry name" value="membrane protein fhac: a member of the omp85/tpsb transporter family"/>
    <property type="match status" value="1"/>
</dbReference>
<reference evidence="7" key="1">
    <citation type="submission" date="2019-05" db="EMBL/GenBank/DDBJ databases">
        <title>Annotation for the trematode Paragonimus heterotremus.</title>
        <authorList>
            <person name="Choi Y.-J."/>
        </authorList>
    </citation>
    <scope>NUCLEOTIDE SEQUENCE</scope>
    <source>
        <strain evidence="7">LC</strain>
    </source>
</reference>
<keyword evidence="5" id="KW-0472">Membrane</keyword>
<dbReference type="GO" id="GO:0045040">
    <property type="term" value="P:protein insertion into mitochondrial outer membrane"/>
    <property type="evidence" value="ECO:0007669"/>
    <property type="project" value="TreeGrafter"/>
</dbReference>
<dbReference type="AlphaFoldDB" id="A0A8J4SUA8"/>
<proteinExistence type="inferred from homology"/>
<dbReference type="PROSITE" id="PS51779">
    <property type="entry name" value="POTRA"/>
    <property type="match status" value="1"/>
</dbReference>
<evidence type="ECO:0000256" key="3">
    <source>
        <dbReference type="ARBA" id="ARBA00022452"/>
    </source>
</evidence>
<evidence type="ECO:0000256" key="2">
    <source>
        <dbReference type="ARBA" id="ARBA00010913"/>
    </source>
</evidence>
<comment type="similarity">
    <text evidence="2">Belongs to the SAM50/omp85 family.</text>
</comment>
<dbReference type="PANTHER" id="PTHR12815">
    <property type="entry name" value="SORTING AND ASSEMBLY MACHINERY SAMM50 PROTEIN FAMILY MEMBER"/>
    <property type="match status" value="1"/>
</dbReference>